<evidence type="ECO:0000313" key="5">
    <source>
        <dbReference type="EMBL" id="BAW22982.1"/>
    </source>
</evidence>
<evidence type="ECO:0000313" key="7">
    <source>
        <dbReference type="Proteomes" id="UP000218731"/>
    </source>
</evidence>
<reference evidence="6 8" key="2">
    <citation type="submission" date="2020-09" db="EMBL/GenBank/DDBJ databases">
        <title>Co-existence of a novel multidrug-resistance efflux pump with carbapenem resistance gene blaVIM-2 in one megaplasmid in Pseudomonas putida.</title>
        <authorList>
            <person name="Peng K."/>
            <person name="Li R."/>
        </authorList>
    </citation>
    <scope>NUCLEOTIDE SEQUENCE [LARGE SCALE GENOMIC DNA]</scope>
    <source>
        <strain evidence="6 8">ZXPA-20</strain>
    </source>
</reference>
<protein>
    <submittedName>
        <fullName evidence="6">SMP-30/gluconolactonase/LRE family protein</fullName>
    </submittedName>
</protein>
<sequence length="291" mass="32255">MNETLNCVVRQPSELGECPVWSVREQVLYWADILAGRLHRLDPRDGSVSTLQLPEELGCFGLREQGGFIVALRSGIYLLDAQGQLGERLAENPTGAEYSRFNDGRVDPWGRFWAGTLWQPRDRNGGQLLRVDAEHRAQVMAGDVMVSNGLAFSPDRAWAYHSDTPNHVLYRYPLDEDGQPGPRQLLREFARGSGGRPDGAAFDSAGCYWSAQFDGGRVLRLSPDGQVLDEIQLPTRWPTMVAFGGEDLRTLYITSSRENRSAEELADWPLSGCVFATRVNVPGCAEPLFAG</sequence>
<evidence type="ECO:0000313" key="8">
    <source>
        <dbReference type="Proteomes" id="UP000516786"/>
    </source>
</evidence>
<evidence type="ECO:0000313" key="6">
    <source>
        <dbReference type="EMBL" id="QOD00296.1"/>
    </source>
</evidence>
<dbReference type="PANTHER" id="PTHR10907:SF47">
    <property type="entry name" value="REGUCALCIN"/>
    <property type="match status" value="1"/>
</dbReference>
<dbReference type="EMBL" id="CP061723">
    <property type="protein sequence ID" value="QOD00296.1"/>
    <property type="molecule type" value="Genomic_DNA"/>
</dbReference>
<organism evidence="5 7">
    <name type="scientific">Pseudomonas putida</name>
    <name type="common">Arthrobacter siderocapsulatus</name>
    <dbReference type="NCBI Taxonomy" id="303"/>
    <lineage>
        <taxon>Bacteria</taxon>
        <taxon>Pseudomonadati</taxon>
        <taxon>Pseudomonadota</taxon>
        <taxon>Gammaproteobacteria</taxon>
        <taxon>Pseudomonadales</taxon>
        <taxon>Pseudomonadaceae</taxon>
        <taxon>Pseudomonas</taxon>
    </lineage>
</organism>
<evidence type="ECO:0000256" key="3">
    <source>
        <dbReference type="PIRSR" id="PIRSR605511-2"/>
    </source>
</evidence>
<dbReference type="SUPFAM" id="SSF63829">
    <property type="entry name" value="Calcium-dependent phosphotriesterase"/>
    <property type="match status" value="1"/>
</dbReference>
<dbReference type="AlphaFoldDB" id="A0A1L7NC20"/>
<gene>
    <name evidence="6" type="ORF">ID616_11645</name>
    <name evidence="5" type="ORF">KF715C_ch24090</name>
</gene>
<evidence type="ECO:0000256" key="2">
    <source>
        <dbReference type="PIRSR" id="PIRSR605511-1"/>
    </source>
</evidence>
<feature type="binding site" evidence="3">
    <location>
        <position position="17"/>
    </location>
    <ligand>
        <name>a divalent metal cation</name>
        <dbReference type="ChEBI" id="CHEBI:60240"/>
    </ligand>
</feature>
<dbReference type="Proteomes" id="UP000218731">
    <property type="component" value="Chromosome 1"/>
</dbReference>
<comment type="similarity">
    <text evidence="1">Belongs to the SMP-30/CGR1 family.</text>
</comment>
<accession>A0A1L7NC20</accession>
<dbReference type="InterPro" id="IPR011042">
    <property type="entry name" value="6-blade_b-propeller_TolB-like"/>
</dbReference>
<dbReference type="InterPro" id="IPR005511">
    <property type="entry name" value="SMP-30"/>
</dbReference>
<dbReference type="Pfam" id="PF08450">
    <property type="entry name" value="SGL"/>
    <property type="match status" value="1"/>
</dbReference>
<reference evidence="5 7" key="1">
    <citation type="submission" date="2015-11" db="EMBL/GenBank/DDBJ databases">
        <title>Complete genome sequencing of a biphenyl-degrading bacterium, Pseudomonas putida KF715 (=NBRC110667).</title>
        <authorList>
            <person name="Suenaga H."/>
            <person name="Fujihara N."/>
            <person name="Watanabe T."/>
            <person name="Hirose J."/>
            <person name="Kimura N."/>
            <person name="Yamazoe A."/>
            <person name="Hosoyama A."/>
            <person name="Shimodaira J."/>
            <person name="Furukawa K."/>
        </authorList>
    </citation>
    <scope>NUCLEOTIDE SEQUENCE [LARGE SCALE GENOMIC DNA]</scope>
    <source>
        <strain evidence="5 7">KF715</strain>
    </source>
</reference>
<dbReference type="RefSeq" id="WP_016486304.1">
    <property type="nucleotide sequence ID" value="NZ_AP015029.1"/>
</dbReference>
<dbReference type="InterPro" id="IPR013658">
    <property type="entry name" value="SGL"/>
</dbReference>
<name>A0A1L7NC20_PSEPU</name>
<feature type="domain" description="SMP-30/Gluconolactonase/LRE-like region" evidence="4">
    <location>
        <begin position="15"/>
        <end position="256"/>
    </location>
</feature>
<keyword evidence="3" id="KW-0479">Metal-binding</keyword>
<feature type="binding site" evidence="3">
    <location>
        <position position="148"/>
    </location>
    <ligand>
        <name>a divalent metal cation</name>
        <dbReference type="ChEBI" id="CHEBI:60240"/>
    </ligand>
</feature>
<keyword evidence="3" id="KW-0862">Zinc</keyword>
<dbReference type="GO" id="GO:0004341">
    <property type="term" value="F:gluconolactonase activity"/>
    <property type="evidence" value="ECO:0007669"/>
    <property type="project" value="TreeGrafter"/>
</dbReference>
<feature type="binding site" evidence="3">
    <location>
        <position position="198"/>
    </location>
    <ligand>
        <name>a divalent metal cation</name>
        <dbReference type="ChEBI" id="CHEBI:60240"/>
    </ligand>
</feature>
<dbReference type="PANTHER" id="PTHR10907">
    <property type="entry name" value="REGUCALCIN"/>
    <property type="match status" value="1"/>
</dbReference>
<dbReference type="Proteomes" id="UP000516786">
    <property type="component" value="Chromosome"/>
</dbReference>
<feature type="binding site" evidence="3">
    <location>
        <position position="102"/>
    </location>
    <ligand>
        <name>substrate</name>
    </ligand>
</feature>
<feature type="binding site" evidence="3">
    <location>
        <position position="100"/>
    </location>
    <ligand>
        <name>substrate</name>
    </ligand>
</feature>
<feature type="active site" description="Proton donor/acceptor" evidence="2">
    <location>
        <position position="198"/>
    </location>
</feature>
<dbReference type="EMBL" id="AP015029">
    <property type="protein sequence ID" value="BAW22982.1"/>
    <property type="molecule type" value="Genomic_DNA"/>
</dbReference>
<proteinExistence type="inferred from homology"/>
<dbReference type="GO" id="GO:0005509">
    <property type="term" value="F:calcium ion binding"/>
    <property type="evidence" value="ECO:0007669"/>
    <property type="project" value="TreeGrafter"/>
</dbReference>
<dbReference type="Gene3D" id="2.120.10.30">
    <property type="entry name" value="TolB, C-terminal domain"/>
    <property type="match status" value="1"/>
</dbReference>
<dbReference type="PRINTS" id="PR01790">
    <property type="entry name" value="SMP30FAMILY"/>
</dbReference>
<evidence type="ECO:0000256" key="1">
    <source>
        <dbReference type="ARBA" id="ARBA00008853"/>
    </source>
</evidence>
<comment type="cofactor">
    <cofactor evidence="3">
        <name>Zn(2+)</name>
        <dbReference type="ChEBI" id="CHEBI:29105"/>
    </cofactor>
    <text evidence="3">Binds 1 divalent metal cation per subunit.</text>
</comment>
<dbReference type="GO" id="GO:0019853">
    <property type="term" value="P:L-ascorbic acid biosynthetic process"/>
    <property type="evidence" value="ECO:0007669"/>
    <property type="project" value="TreeGrafter"/>
</dbReference>
<evidence type="ECO:0000259" key="4">
    <source>
        <dbReference type="Pfam" id="PF08450"/>
    </source>
</evidence>